<dbReference type="OrthoDB" id="609485at2"/>
<dbReference type="AlphaFoldDB" id="A0A1T5C9T1"/>
<evidence type="ECO:0000313" key="3">
    <source>
        <dbReference type="Proteomes" id="UP000190150"/>
    </source>
</evidence>
<dbReference type="EMBL" id="FUZF01000003">
    <property type="protein sequence ID" value="SKB56185.1"/>
    <property type="molecule type" value="Genomic_DNA"/>
</dbReference>
<sequence length="902" mass="101481">MKKIHPIYSLFLLFLFVQTVQGQEVPKIPINTVVERVQKYFGVYPLEKVHLHFDKPYYAVGDTLWFKTYLYHNQISYDPSKIAYVDVINGRDSLIQTLRIPLKNNSGAGYFVLDPQVVKQDNYRFRGYTKWMMNFDVDYFFNKIVTVGDAINKKLGSEITYTPDGNKTKATIQFRDSKGTLLSKKKVTWEAIDGWDPFDKGKSETDDMGRVTLSFSSKDKEMLKKGRLIVKVDGESAMVGDFPLKNALAEAIDVQFFPEGGDLLEGVAKNIAFKAIGTNGKGVKINGKIVDSKKKVVVEFSDLGLGMGYFNLLPVAGEQYKALITAEGGTERSFDLPMVKADGINIVVSKISSEAVQVGLVASESYFSKIANQPFYIFGQMNGQLIYGAQATMKNSSLVLSVPVKELPNGIIQFTLMSPAGKALSERLVFYDLAENLTIQVKSDKANYSKKEHVKLDISNGTSEKLLSSLSVAVIDETKVPFDDHQENGILSSLLLTSDLTGFVEKPGYYFDPEVTNRKQALDALLMTQGFRRFSYDELVAEKYPQVNFMPEQGITLAGTLRLNTGRPYPNGGLLLSIPARAMRKDTYTDKDGRFVFQDLNFPDSVKVTINARSNDNYRNLVINMDQSFYPEVDTDNPYKANDILNIDKQMVDYLANSRNEFRTSNLIDEVTVSASRKEVRTSKEFSALSGLSMADHRIEGDRLNGCNMLTMCLNTLLTGVTYDSQTLKYYLTRNYNQGSRVPVQFFLNGMPIDENTLNSIVPMEIEAIEIFNRDDLGTVSRLYQNDGVVSIITKKEKPKGPRMTMAQIEALLPKANVVDLYPLGYIKERKFYTPKYDTDQSKSTNDYRTTVYWNPDVLLDEKGAISLDYFNADGNGKYKVVVEGIDNAGRIGRTVYYYNVK</sequence>
<evidence type="ECO:0008006" key="4">
    <source>
        <dbReference type="Google" id="ProtNLM"/>
    </source>
</evidence>
<proteinExistence type="predicted"/>
<reference evidence="3" key="1">
    <citation type="submission" date="2017-02" db="EMBL/GenBank/DDBJ databases">
        <authorList>
            <person name="Varghese N."/>
            <person name="Submissions S."/>
        </authorList>
    </citation>
    <scope>NUCLEOTIDE SEQUENCE [LARGE SCALE GENOMIC DNA]</scope>
    <source>
        <strain evidence="3">DSM 24091</strain>
    </source>
</reference>
<feature type="signal peptide" evidence="1">
    <location>
        <begin position="1"/>
        <end position="22"/>
    </location>
</feature>
<evidence type="ECO:0000256" key="1">
    <source>
        <dbReference type="SAM" id="SignalP"/>
    </source>
</evidence>
<evidence type="ECO:0000313" key="2">
    <source>
        <dbReference type="EMBL" id="SKB56185.1"/>
    </source>
</evidence>
<keyword evidence="3" id="KW-1185">Reference proteome</keyword>
<dbReference type="STRING" id="1513896.SAMN05660841_01247"/>
<organism evidence="2 3">
    <name type="scientific">Sphingobacterium nematocida</name>
    <dbReference type="NCBI Taxonomy" id="1513896"/>
    <lineage>
        <taxon>Bacteria</taxon>
        <taxon>Pseudomonadati</taxon>
        <taxon>Bacteroidota</taxon>
        <taxon>Sphingobacteriia</taxon>
        <taxon>Sphingobacteriales</taxon>
        <taxon>Sphingobacteriaceae</taxon>
        <taxon>Sphingobacterium</taxon>
    </lineage>
</organism>
<keyword evidence="1" id="KW-0732">Signal</keyword>
<gene>
    <name evidence="2" type="ORF">SAMN05660841_01247</name>
</gene>
<feature type="chain" id="PRO_5013069475" description="Carboxypeptidase regulatory-like domain-containing protein" evidence="1">
    <location>
        <begin position="23"/>
        <end position="902"/>
    </location>
</feature>
<name>A0A1T5C9T1_9SPHI</name>
<accession>A0A1T5C9T1</accession>
<dbReference type="Proteomes" id="UP000190150">
    <property type="component" value="Unassembled WGS sequence"/>
</dbReference>
<dbReference type="RefSeq" id="WP_079642184.1">
    <property type="nucleotide sequence ID" value="NZ_FUZF01000003.1"/>
</dbReference>
<protein>
    <recommendedName>
        <fullName evidence="4">Carboxypeptidase regulatory-like domain-containing protein</fullName>
    </recommendedName>
</protein>